<dbReference type="RefSeq" id="WP_153736970.1">
    <property type="nucleotide sequence ID" value="NZ_WJNG01000008.1"/>
</dbReference>
<dbReference type="EMBL" id="WJNG01000008">
    <property type="protein sequence ID" value="MRH43342.1"/>
    <property type="molecule type" value="Genomic_DNA"/>
</dbReference>
<comment type="caution">
    <text evidence="1">The sequence shown here is derived from an EMBL/GenBank/DDBJ whole genome shotgun (WGS) entry which is preliminary data.</text>
</comment>
<organism evidence="1 2">
    <name type="scientific">Aquibacillus halophilus</name>
    <dbReference type="NCBI Taxonomy" id="930132"/>
    <lineage>
        <taxon>Bacteria</taxon>
        <taxon>Bacillati</taxon>
        <taxon>Bacillota</taxon>
        <taxon>Bacilli</taxon>
        <taxon>Bacillales</taxon>
        <taxon>Bacillaceae</taxon>
        <taxon>Aquibacillus</taxon>
    </lineage>
</organism>
<accession>A0A6A8DQ31</accession>
<reference evidence="1" key="1">
    <citation type="submission" date="2019-11" db="EMBL/GenBank/DDBJ databases">
        <authorList>
            <person name="Li J."/>
        </authorList>
    </citation>
    <scope>NUCLEOTIDE SEQUENCE</scope>
    <source>
        <strain evidence="1">B6B</strain>
    </source>
</reference>
<protein>
    <submittedName>
        <fullName evidence="1">DUF4177 domain-containing protein</fullName>
    </submittedName>
</protein>
<proteinExistence type="predicted"/>
<dbReference type="InterPro" id="IPR025234">
    <property type="entry name" value="YjzH-like"/>
</dbReference>
<dbReference type="Proteomes" id="UP000799092">
    <property type="component" value="Unassembled WGS sequence"/>
</dbReference>
<keyword evidence="2" id="KW-1185">Reference proteome</keyword>
<gene>
    <name evidence="1" type="ORF">GH741_11695</name>
</gene>
<dbReference type="OrthoDB" id="5432776at2"/>
<dbReference type="AlphaFoldDB" id="A0A6A8DQ31"/>
<sequence length="65" mass="7550">MIQWEYHVMTWNGQIIEREALDLESQLNALGQEGWELINVVPQIAGFNGDVTTDFNQLIFKRKAE</sequence>
<name>A0A6A8DQ31_9BACI</name>
<dbReference type="Pfam" id="PF13783">
    <property type="entry name" value="DUF4177"/>
    <property type="match status" value="1"/>
</dbReference>
<evidence type="ECO:0000313" key="2">
    <source>
        <dbReference type="Proteomes" id="UP000799092"/>
    </source>
</evidence>
<evidence type="ECO:0000313" key="1">
    <source>
        <dbReference type="EMBL" id="MRH43342.1"/>
    </source>
</evidence>